<proteinExistence type="predicted"/>
<dbReference type="InterPro" id="IPR001487">
    <property type="entry name" value="Bromodomain"/>
</dbReference>
<evidence type="ECO:0000313" key="6">
    <source>
        <dbReference type="Proteomes" id="UP000008744"/>
    </source>
</evidence>
<feature type="compositionally biased region" description="Basic residues" evidence="3">
    <location>
        <begin position="254"/>
        <end position="271"/>
    </location>
</feature>
<sequence>MASEVGSYTNKIHYIKKKILEELTKKQYAQVFMRPMDKRHGDYQNVIRKPMDLGTIITWVQNRFYRNADELIADLRLVYRNWFALKKGSPILCRPANQLQKFVENKLVQMPDGEEFEIKKDSRMTARSIKDFPWLQLNGTQEMEPLSTFIPIKTEPDSNGKVEFSVTKFSHQVVSLIKEGLHLTRRSYQALVPQPRYPQIARRSKGAILPPSTTSTACKSLELEEPFGPAAMAKMARLSDEEEKVEVQEITEKQRKKKRHKHHKKSKKHRLNERNEEQPK</sequence>
<feature type="region of interest" description="Disordered" evidence="3">
    <location>
        <begin position="239"/>
        <end position="280"/>
    </location>
</feature>
<dbReference type="Pfam" id="PF00439">
    <property type="entry name" value="Bromodomain"/>
    <property type="match status" value="1"/>
</dbReference>
<dbReference type="STRING" id="7234.B4G7Z4"/>
<dbReference type="PROSITE" id="PS50014">
    <property type="entry name" value="BROMODOMAIN_2"/>
    <property type="match status" value="1"/>
</dbReference>
<evidence type="ECO:0000313" key="5">
    <source>
        <dbReference type="EMBL" id="EDW29358.1"/>
    </source>
</evidence>
<dbReference type="SMART" id="SM00297">
    <property type="entry name" value="BROMO"/>
    <property type="match status" value="1"/>
</dbReference>
<dbReference type="eggNOG" id="KOG1474">
    <property type="taxonomic scope" value="Eukaryota"/>
</dbReference>
<dbReference type="SUPFAM" id="SSF47370">
    <property type="entry name" value="Bromodomain"/>
    <property type="match status" value="1"/>
</dbReference>
<keyword evidence="6" id="KW-1185">Reference proteome</keyword>
<dbReference type="PhylomeDB" id="B4G7Z4"/>
<dbReference type="EMBL" id="CH479180">
    <property type="protein sequence ID" value="EDW29358.1"/>
    <property type="molecule type" value="Genomic_DNA"/>
</dbReference>
<keyword evidence="1 2" id="KW-0103">Bromodomain</keyword>
<dbReference type="SMR" id="B4G7Z4"/>
<evidence type="ECO:0000259" key="4">
    <source>
        <dbReference type="PROSITE" id="PS50014"/>
    </source>
</evidence>
<dbReference type="InterPro" id="IPR036427">
    <property type="entry name" value="Bromodomain-like_sf"/>
</dbReference>
<feature type="domain" description="Bromo" evidence="4">
    <location>
        <begin position="24"/>
        <end position="81"/>
    </location>
</feature>
<dbReference type="OrthoDB" id="6017at2759"/>
<dbReference type="PANTHER" id="PTHR45926">
    <property type="entry name" value="OSJNBA0053K19.4 PROTEIN"/>
    <property type="match status" value="1"/>
</dbReference>
<accession>B4G7Z4</accession>
<gene>
    <name evidence="5" type="primary">Dper\GL19664</name>
    <name evidence="5" type="ORF">Dper_GL19664</name>
</gene>
<dbReference type="Gene3D" id="1.20.920.10">
    <property type="entry name" value="Bromodomain-like"/>
    <property type="match status" value="1"/>
</dbReference>
<organism evidence="6">
    <name type="scientific">Drosophila persimilis</name>
    <name type="common">Fruit fly</name>
    <dbReference type="NCBI Taxonomy" id="7234"/>
    <lineage>
        <taxon>Eukaryota</taxon>
        <taxon>Metazoa</taxon>
        <taxon>Ecdysozoa</taxon>
        <taxon>Arthropoda</taxon>
        <taxon>Hexapoda</taxon>
        <taxon>Insecta</taxon>
        <taxon>Pterygota</taxon>
        <taxon>Neoptera</taxon>
        <taxon>Endopterygota</taxon>
        <taxon>Diptera</taxon>
        <taxon>Brachycera</taxon>
        <taxon>Muscomorpha</taxon>
        <taxon>Ephydroidea</taxon>
        <taxon>Drosophilidae</taxon>
        <taxon>Drosophila</taxon>
        <taxon>Sophophora</taxon>
    </lineage>
</organism>
<dbReference type="HOGENOM" id="CLU_994872_0_0_1"/>
<evidence type="ECO:0000256" key="3">
    <source>
        <dbReference type="SAM" id="MobiDB-lite"/>
    </source>
</evidence>
<dbReference type="AlphaFoldDB" id="B4G7Z4"/>
<name>B4G7Z4_DROPE</name>
<evidence type="ECO:0000256" key="2">
    <source>
        <dbReference type="PROSITE-ProRule" id="PRU00035"/>
    </source>
</evidence>
<dbReference type="Proteomes" id="UP000008744">
    <property type="component" value="Unassembled WGS sequence"/>
</dbReference>
<protein>
    <submittedName>
        <fullName evidence="5">GL19664</fullName>
    </submittedName>
</protein>
<reference evidence="5 6" key="1">
    <citation type="journal article" date="2007" name="Nature">
        <title>Evolution of genes and genomes on the Drosophila phylogeny.</title>
        <authorList>
            <consortium name="Drosophila 12 Genomes Consortium"/>
            <person name="Clark A.G."/>
            <person name="Eisen M.B."/>
            <person name="Smith D.R."/>
            <person name="Bergman C.M."/>
            <person name="Oliver B."/>
            <person name="Markow T.A."/>
            <person name="Kaufman T.C."/>
            <person name="Kellis M."/>
            <person name="Gelbart W."/>
            <person name="Iyer V.N."/>
            <person name="Pollard D.A."/>
            <person name="Sackton T.B."/>
            <person name="Larracuente A.M."/>
            <person name="Singh N.D."/>
            <person name="Abad J.P."/>
            <person name="Abt D.N."/>
            <person name="Adryan B."/>
            <person name="Aguade M."/>
            <person name="Akashi H."/>
            <person name="Anderson W.W."/>
            <person name="Aquadro C.F."/>
            <person name="Ardell D.H."/>
            <person name="Arguello R."/>
            <person name="Artieri C.G."/>
            <person name="Barbash D.A."/>
            <person name="Barker D."/>
            <person name="Barsanti P."/>
            <person name="Batterham P."/>
            <person name="Batzoglou S."/>
            <person name="Begun D."/>
            <person name="Bhutkar A."/>
            <person name="Blanco E."/>
            <person name="Bosak S.A."/>
            <person name="Bradley R.K."/>
            <person name="Brand A.D."/>
            <person name="Brent M.R."/>
            <person name="Brooks A.N."/>
            <person name="Brown R.H."/>
            <person name="Butlin R.K."/>
            <person name="Caggese C."/>
            <person name="Calvi B.R."/>
            <person name="Bernardo de Carvalho A."/>
            <person name="Caspi A."/>
            <person name="Castrezana S."/>
            <person name="Celniker S.E."/>
            <person name="Chang J.L."/>
            <person name="Chapple C."/>
            <person name="Chatterji S."/>
            <person name="Chinwalla A."/>
            <person name="Civetta A."/>
            <person name="Clifton S.W."/>
            <person name="Comeron J.M."/>
            <person name="Costello J.C."/>
            <person name="Coyne J.A."/>
            <person name="Daub J."/>
            <person name="David R.G."/>
            <person name="Delcher A.L."/>
            <person name="Delehaunty K."/>
            <person name="Do C.B."/>
            <person name="Ebling H."/>
            <person name="Edwards K."/>
            <person name="Eickbush T."/>
            <person name="Evans J.D."/>
            <person name="Filipski A."/>
            <person name="Findeiss S."/>
            <person name="Freyhult E."/>
            <person name="Fulton L."/>
            <person name="Fulton R."/>
            <person name="Garcia A.C."/>
            <person name="Gardiner A."/>
            <person name="Garfield D.A."/>
            <person name="Garvin B.E."/>
            <person name="Gibson G."/>
            <person name="Gilbert D."/>
            <person name="Gnerre S."/>
            <person name="Godfrey J."/>
            <person name="Good R."/>
            <person name="Gotea V."/>
            <person name="Gravely B."/>
            <person name="Greenberg A.J."/>
            <person name="Griffiths-Jones S."/>
            <person name="Gross S."/>
            <person name="Guigo R."/>
            <person name="Gustafson E.A."/>
            <person name="Haerty W."/>
            <person name="Hahn M.W."/>
            <person name="Halligan D.L."/>
            <person name="Halpern A.L."/>
            <person name="Halter G.M."/>
            <person name="Han M.V."/>
            <person name="Heger A."/>
            <person name="Hillier L."/>
            <person name="Hinrichs A.S."/>
            <person name="Holmes I."/>
            <person name="Hoskins R.A."/>
            <person name="Hubisz M.J."/>
            <person name="Hultmark D."/>
            <person name="Huntley M.A."/>
            <person name="Jaffe D.B."/>
            <person name="Jagadeeshan S."/>
            <person name="Jeck W.R."/>
            <person name="Johnson J."/>
            <person name="Jones C.D."/>
            <person name="Jordan W.C."/>
            <person name="Karpen G.H."/>
            <person name="Kataoka E."/>
            <person name="Keightley P.D."/>
            <person name="Kheradpour P."/>
            <person name="Kirkness E.F."/>
            <person name="Koerich L.B."/>
            <person name="Kristiansen K."/>
            <person name="Kudrna D."/>
            <person name="Kulathinal R.J."/>
            <person name="Kumar S."/>
            <person name="Kwok R."/>
            <person name="Lander E."/>
            <person name="Langley C.H."/>
            <person name="Lapoint R."/>
            <person name="Lazzaro B.P."/>
            <person name="Lee S.J."/>
            <person name="Levesque L."/>
            <person name="Li R."/>
            <person name="Lin C.F."/>
            <person name="Lin M.F."/>
            <person name="Lindblad-Toh K."/>
            <person name="Llopart A."/>
            <person name="Long M."/>
            <person name="Low L."/>
            <person name="Lozovsky E."/>
            <person name="Lu J."/>
            <person name="Luo M."/>
            <person name="Machado C.A."/>
            <person name="Makalowski W."/>
            <person name="Marzo M."/>
            <person name="Matsuda M."/>
            <person name="Matzkin L."/>
            <person name="McAllister B."/>
            <person name="McBride C.S."/>
            <person name="McKernan B."/>
            <person name="McKernan K."/>
            <person name="Mendez-Lago M."/>
            <person name="Minx P."/>
            <person name="Mollenhauer M.U."/>
            <person name="Montooth K."/>
            <person name="Mount S.M."/>
            <person name="Mu X."/>
            <person name="Myers E."/>
            <person name="Negre B."/>
            <person name="Newfeld S."/>
            <person name="Nielsen R."/>
            <person name="Noor M.A."/>
            <person name="O'Grady P."/>
            <person name="Pachter L."/>
            <person name="Papaceit M."/>
            <person name="Parisi M.J."/>
            <person name="Parisi M."/>
            <person name="Parts L."/>
            <person name="Pedersen J.S."/>
            <person name="Pesole G."/>
            <person name="Phillippy A.M."/>
            <person name="Ponting C.P."/>
            <person name="Pop M."/>
            <person name="Porcelli D."/>
            <person name="Powell J.R."/>
            <person name="Prohaska S."/>
            <person name="Pruitt K."/>
            <person name="Puig M."/>
            <person name="Quesneville H."/>
            <person name="Ram K.R."/>
            <person name="Rand D."/>
            <person name="Rasmussen M.D."/>
            <person name="Reed L.K."/>
            <person name="Reenan R."/>
            <person name="Reily A."/>
            <person name="Remington K.A."/>
            <person name="Rieger T.T."/>
            <person name="Ritchie M.G."/>
            <person name="Robin C."/>
            <person name="Rogers Y.H."/>
            <person name="Rohde C."/>
            <person name="Rozas J."/>
            <person name="Rubenfield M.J."/>
            <person name="Ruiz A."/>
            <person name="Russo S."/>
            <person name="Salzberg S.L."/>
            <person name="Sanchez-Gracia A."/>
            <person name="Saranga D.J."/>
            <person name="Sato H."/>
            <person name="Schaeffer S.W."/>
            <person name="Schatz M.C."/>
            <person name="Schlenke T."/>
            <person name="Schwartz R."/>
            <person name="Segarra C."/>
            <person name="Singh R.S."/>
            <person name="Sirot L."/>
            <person name="Sirota M."/>
            <person name="Sisneros N.B."/>
            <person name="Smith C.D."/>
            <person name="Smith T.F."/>
            <person name="Spieth J."/>
            <person name="Stage D.E."/>
            <person name="Stark A."/>
            <person name="Stephan W."/>
            <person name="Strausberg R.L."/>
            <person name="Strempel S."/>
            <person name="Sturgill D."/>
            <person name="Sutton G."/>
            <person name="Sutton G.G."/>
            <person name="Tao W."/>
            <person name="Teichmann S."/>
            <person name="Tobari Y.N."/>
            <person name="Tomimura Y."/>
            <person name="Tsolas J.M."/>
            <person name="Valente V.L."/>
            <person name="Venter E."/>
            <person name="Venter J.C."/>
            <person name="Vicario S."/>
            <person name="Vieira F.G."/>
            <person name="Vilella A.J."/>
            <person name="Villasante A."/>
            <person name="Walenz B."/>
            <person name="Wang J."/>
            <person name="Wasserman M."/>
            <person name="Watts T."/>
            <person name="Wilson D."/>
            <person name="Wilson R.K."/>
            <person name="Wing R.A."/>
            <person name="Wolfner M.F."/>
            <person name="Wong A."/>
            <person name="Wong G.K."/>
            <person name="Wu C.I."/>
            <person name="Wu G."/>
            <person name="Yamamoto D."/>
            <person name="Yang H.P."/>
            <person name="Yang S.P."/>
            <person name="Yorke J.A."/>
            <person name="Yoshida K."/>
            <person name="Zdobnov E."/>
            <person name="Zhang P."/>
            <person name="Zhang Y."/>
            <person name="Zimin A.V."/>
            <person name="Baldwin J."/>
            <person name="Abdouelleil A."/>
            <person name="Abdulkadir J."/>
            <person name="Abebe A."/>
            <person name="Abera B."/>
            <person name="Abreu J."/>
            <person name="Acer S.C."/>
            <person name="Aftuck L."/>
            <person name="Alexander A."/>
            <person name="An P."/>
            <person name="Anderson E."/>
            <person name="Anderson S."/>
            <person name="Arachi H."/>
            <person name="Azer M."/>
            <person name="Bachantsang P."/>
            <person name="Barry A."/>
            <person name="Bayul T."/>
            <person name="Berlin A."/>
            <person name="Bessette D."/>
            <person name="Bloom T."/>
            <person name="Blye J."/>
            <person name="Boguslavskiy L."/>
            <person name="Bonnet C."/>
            <person name="Boukhgalter B."/>
            <person name="Bourzgui I."/>
            <person name="Brown A."/>
            <person name="Cahill P."/>
            <person name="Channer S."/>
            <person name="Cheshatsang Y."/>
            <person name="Chuda L."/>
            <person name="Citroen M."/>
            <person name="Collymore A."/>
            <person name="Cooke P."/>
            <person name="Costello M."/>
            <person name="D'Aco K."/>
            <person name="Daza R."/>
            <person name="De Haan G."/>
            <person name="DeGray S."/>
            <person name="DeMaso C."/>
            <person name="Dhargay N."/>
            <person name="Dooley K."/>
            <person name="Dooley E."/>
            <person name="Doricent M."/>
            <person name="Dorje P."/>
            <person name="Dorjee K."/>
            <person name="Dupes A."/>
            <person name="Elong R."/>
            <person name="Falk J."/>
            <person name="Farina A."/>
            <person name="Faro S."/>
            <person name="Ferguson D."/>
            <person name="Fisher S."/>
            <person name="Foley C.D."/>
            <person name="Franke A."/>
            <person name="Friedrich D."/>
            <person name="Gadbois L."/>
            <person name="Gearin G."/>
            <person name="Gearin C.R."/>
            <person name="Giannoukos G."/>
            <person name="Goode T."/>
            <person name="Graham J."/>
            <person name="Grandbois E."/>
            <person name="Grewal S."/>
            <person name="Gyaltsen K."/>
            <person name="Hafez N."/>
            <person name="Hagos B."/>
            <person name="Hall J."/>
            <person name="Henson C."/>
            <person name="Hollinger A."/>
            <person name="Honan T."/>
            <person name="Huard M.D."/>
            <person name="Hughes L."/>
            <person name="Hurhula B."/>
            <person name="Husby M.E."/>
            <person name="Kamat A."/>
            <person name="Kanga B."/>
            <person name="Kashin S."/>
            <person name="Khazanovich D."/>
            <person name="Kisner P."/>
            <person name="Lance K."/>
            <person name="Lara M."/>
            <person name="Lee W."/>
            <person name="Lennon N."/>
            <person name="Letendre F."/>
            <person name="LeVine R."/>
            <person name="Lipovsky A."/>
            <person name="Liu X."/>
            <person name="Liu J."/>
            <person name="Liu S."/>
            <person name="Lokyitsang T."/>
            <person name="Lokyitsang Y."/>
            <person name="Lubonja R."/>
            <person name="Lui A."/>
            <person name="MacDonald P."/>
            <person name="Magnisalis V."/>
            <person name="Maru K."/>
            <person name="Matthews C."/>
            <person name="McCusker W."/>
            <person name="McDonough S."/>
            <person name="Mehta T."/>
            <person name="Meldrim J."/>
            <person name="Meneus L."/>
            <person name="Mihai O."/>
            <person name="Mihalev A."/>
            <person name="Mihova T."/>
            <person name="Mittelman R."/>
            <person name="Mlenga V."/>
            <person name="Montmayeur A."/>
            <person name="Mulrain L."/>
            <person name="Navidi A."/>
            <person name="Naylor J."/>
            <person name="Negash T."/>
            <person name="Nguyen T."/>
            <person name="Nguyen N."/>
            <person name="Nicol R."/>
            <person name="Norbu C."/>
            <person name="Norbu N."/>
            <person name="Novod N."/>
            <person name="O'Neill B."/>
            <person name="Osman S."/>
            <person name="Markiewicz E."/>
            <person name="Oyono O.L."/>
            <person name="Patti C."/>
            <person name="Phunkhang P."/>
            <person name="Pierre F."/>
            <person name="Priest M."/>
            <person name="Raghuraman S."/>
            <person name="Rege F."/>
            <person name="Reyes R."/>
            <person name="Rise C."/>
            <person name="Rogov P."/>
            <person name="Ross K."/>
            <person name="Ryan E."/>
            <person name="Settipalli S."/>
            <person name="Shea T."/>
            <person name="Sherpa N."/>
            <person name="Shi L."/>
            <person name="Shih D."/>
            <person name="Sparrow T."/>
            <person name="Spaulding J."/>
            <person name="Stalker J."/>
            <person name="Stange-Thomann N."/>
            <person name="Stavropoulos S."/>
            <person name="Stone C."/>
            <person name="Strader C."/>
            <person name="Tesfaye S."/>
            <person name="Thomson T."/>
            <person name="Thoulutsang Y."/>
            <person name="Thoulutsang D."/>
            <person name="Topham K."/>
            <person name="Topping I."/>
            <person name="Tsamla T."/>
            <person name="Vassiliev H."/>
            <person name="Vo A."/>
            <person name="Wangchuk T."/>
            <person name="Wangdi T."/>
            <person name="Weiand M."/>
            <person name="Wilkinson J."/>
            <person name="Wilson A."/>
            <person name="Yadav S."/>
            <person name="Young G."/>
            <person name="Yu Q."/>
            <person name="Zembek L."/>
            <person name="Zhong D."/>
            <person name="Zimmer A."/>
            <person name="Zwirko Z."/>
            <person name="Jaffe D.B."/>
            <person name="Alvarez P."/>
            <person name="Brockman W."/>
            <person name="Butler J."/>
            <person name="Chin C."/>
            <person name="Gnerre S."/>
            <person name="Grabherr M."/>
            <person name="Kleber M."/>
            <person name="Mauceli E."/>
            <person name="MacCallum I."/>
        </authorList>
    </citation>
    <scope>NUCLEOTIDE SEQUENCE [LARGE SCALE GENOMIC DNA]</scope>
    <source>
        <strain evidence="6">MSH-3 / Tucson 14011-0111.49</strain>
    </source>
</reference>
<evidence type="ECO:0000256" key="1">
    <source>
        <dbReference type="ARBA" id="ARBA00023117"/>
    </source>
</evidence>